<evidence type="ECO:0000256" key="1">
    <source>
        <dbReference type="SAM" id="Phobius"/>
    </source>
</evidence>
<feature type="transmembrane region" description="Helical" evidence="1">
    <location>
        <begin position="119"/>
        <end position="138"/>
    </location>
</feature>
<protein>
    <recommendedName>
        <fullName evidence="4">DUF4190 domain-containing protein</fullName>
    </recommendedName>
</protein>
<proteinExistence type="predicted"/>
<evidence type="ECO:0008006" key="4">
    <source>
        <dbReference type="Google" id="ProtNLM"/>
    </source>
</evidence>
<dbReference type="KEGG" id="age:AA314_00477"/>
<sequence>MGTCARCGAFFCETEALRHGEHTYCEACGARPEVGHLERMRRELWGKRDGWAWLMLASAPLHLTFAVATGMDGMWAWTVLGVANTGVTVAWFLGVPLARPALLVLPPLWLAAFQWKGRDLWVLVLLVPAMGLALWLYASTRVRLYFRQEVDAQRLERLWDARENNPLARLALVFGLAGLVLPVAAPLAMGLGLAGLRRVDPEATPPIGKRRQALWGLGLGGLSLVCWTGWVLSRLSMGLPLIP</sequence>
<dbReference type="AlphaFoldDB" id="A0AAC8Q0Y8"/>
<evidence type="ECO:0000313" key="3">
    <source>
        <dbReference type="Proteomes" id="UP000035579"/>
    </source>
</evidence>
<feature type="transmembrane region" description="Helical" evidence="1">
    <location>
        <begin position="50"/>
        <end position="68"/>
    </location>
</feature>
<evidence type="ECO:0000313" key="2">
    <source>
        <dbReference type="EMBL" id="AKI98850.1"/>
    </source>
</evidence>
<keyword evidence="1" id="KW-0812">Transmembrane</keyword>
<reference evidence="2 3" key="1">
    <citation type="submission" date="2015-05" db="EMBL/GenBank/DDBJ databases">
        <title>Genome assembly of Archangium gephyra DSM 2261.</title>
        <authorList>
            <person name="Sharma G."/>
            <person name="Subramanian S."/>
        </authorList>
    </citation>
    <scope>NUCLEOTIDE SEQUENCE [LARGE SCALE GENOMIC DNA]</scope>
    <source>
        <strain evidence="2 3">DSM 2261</strain>
    </source>
</reference>
<feature type="transmembrane region" description="Helical" evidence="1">
    <location>
        <begin position="167"/>
        <end position="193"/>
    </location>
</feature>
<gene>
    <name evidence="2" type="ORF">AA314_00477</name>
</gene>
<keyword evidence="1" id="KW-1133">Transmembrane helix</keyword>
<dbReference type="EMBL" id="CP011509">
    <property type="protein sequence ID" value="AKI98850.1"/>
    <property type="molecule type" value="Genomic_DNA"/>
</dbReference>
<dbReference type="Proteomes" id="UP000035579">
    <property type="component" value="Chromosome"/>
</dbReference>
<accession>A0AAC8Q0Y8</accession>
<feature type="transmembrane region" description="Helical" evidence="1">
    <location>
        <begin position="214"/>
        <end position="233"/>
    </location>
</feature>
<organism evidence="2 3">
    <name type="scientific">Archangium gephyra</name>
    <dbReference type="NCBI Taxonomy" id="48"/>
    <lineage>
        <taxon>Bacteria</taxon>
        <taxon>Pseudomonadati</taxon>
        <taxon>Myxococcota</taxon>
        <taxon>Myxococcia</taxon>
        <taxon>Myxococcales</taxon>
        <taxon>Cystobacterineae</taxon>
        <taxon>Archangiaceae</taxon>
        <taxon>Archangium</taxon>
    </lineage>
</organism>
<name>A0AAC8Q0Y8_9BACT</name>
<keyword evidence="1" id="KW-0472">Membrane</keyword>